<feature type="transmembrane region" description="Helical" evidence="1">
    <location>
        <begin position="7"/>
        <end position="29"/>
    </location>
</feature>
<dbReference type="EMBL" id="ABCA03000046">
    <property type="protein sequence ID" value="EDS00704.1"/>
    <property type="molecule type" value="Genomic_DNA"/>
</dbReference>
<feature type="transmembrane region" description="Helical" evidence="1">
    <location>
        <begin position="76"/>
        <end position="94"/>
    </location>
</feature>
<accession>B0MNJ2</accession>
<feature type="transmembrane region" description="Helical" evidence="1">
    <location>
        <begin position="106"/>
        <end position="129"/>
    </location>
</feature>
<reference evidence="2" key="2">
    <citation type="submission" date="2014-06" db="EMBL/GenBank/DDBJ databases">
        <title>Draft genome sequence of Eubacterium siraeum (DSM 15702).</title>
        <authorList>
            <person name="Sudarsanam P."/>
            <person name="Ley R."/>
            <person name="Guruge J."/>
            <person name="Turnbaugh P.J."/>
            <person name="Mahowald M."/>
            <person name="Liep D."/>
            <person name="Gordon J."/>
        </authorList>
    </citation>
    <scope>NUCLEOTIDE SEQUENCE</scope>
    <source>
        <strain evidence="2">DSM 15702</strain>
    </source>
</reference>
<keyword evidence="1" id="KW-0472">Membrane</keyword>
<dbReference type="AlphaFoldDB" id="B0MNJ2"/>
<reference evidence="2" key="1">
    <citation type="submission" date="2007-10" db="EMBL/GenBank/DDBJ databases">
        <authorList>
            <person name="Fulton L."/>
            <person name="Clifton S."/>
            <person name="Fulton B."/>
            <person name="Xu J."/>
            <person name="Minx P."/>
            <person name="Pepin K.H."/>
            <person name="Johnson M."/>
            <person name="Thiruvilangam P."/>
            <person name="Bhonagiri V."/>
            <person name="Nash W.E."/>
            <person name="Mardis E.R."/>
            <person name="Wilson R.K."/>
        </authorList>
    </citation>
    <scope>NUCLEOTIDE SEQUENCE [LARGE SCALE GENOMIC DNA]</scope>
    <source>
        <strain evidence="2">DSM 15702</strain>
    </source>
</reference>
<evidence type="ECO:0000313" key="3">
    <source>
        <dbReference type="Proteomes" id="UP000005326"/>
    </source>
</evidence>
<sequence>MRTFIKYIVSVIIISIVSYSLQVLWVKIVEPIMESNGIMFQGILPEGQIISGIAVILINIAGAVVLGVLFNGNIPIWLCLFYNILYTVFLLIYSPGRLEFHLSDNFFTSVPFMAFLLDIIPFVIARICIQRQKG</sequence>
<proteinExistence type="predicted"/>
<evidence type="ECO:0000313" key="2">
    <source>
        <dbReference type="EMBL" id="EDS00704.1"/>
    </source>
</evidence>
<dbReference type="Proteomes" id="UP000005326">
    <property type="component" value="Unassembled WGS sequence"/>
</dbReference>
<name>B0MNJ2_9FIRM</name>
<keyword evidence="1" id="KW-0812">Transmembrane</keyword>
<keyword evidence="3" id="KW-1185">Reference proteome</keyword>
<comment type="caution">
    <text evidence="2">The sequence shown here is derived from an EMBL/GenBank/DDBJ whole genome shotgun (WGS) entry which is preliminary data.</text>
</comment>
<evidence type="ECO:0000256" key="1">
    <source>
        <dbReference type="SAM" id="Phobius"/>
    </source>
</evidence>
<organism evidence="2 3">
    <name type="scientific">[Eubacterium] siraeum DSM 15702</name>
    <dbReference type="NCBI Taxonomy" id="428128"/>
    <lineage>
        <taxon>Bacteria</taxon>
        <taxon>Bacillati</taxon>
        <taxon>Bacillota</taxon>
        <taxon>Clostridia</taxon>
        <taxon>Eubacteriales</taxon>
        <taxon>Oscillospiraceae</taxon>
        <taxon>Oscillospiraceae incertae sedis</taxon>
    </lineage>
</organism>
<keyword evidence="1" id="KW-1133">Transmembrane helix</keyword>
<protein>
    <submittedName>
        <fullName evidence="2">Uncharacterized protein</fullName>
    </submittedName>
</protein>
<feature type="transmembrane region" description="Helical" evidence="1">
    <location>
        <begin position="49"/>
        <end position="69"/>
    </location>
</feature>
<gene>
    <name evidence="2" type="ORF">EUBSIR_01397</name>
</gene>